<dbReference type="EMBL" id="QVLV01000002">
    <property type="protein sequence ID" value="RGE64291.1"/>
    <property type="molecule type" value="Genomic_DNA"/>
</dbReference>
<feature type="transmembrane region" description="Helical" evidence="1">
    <location>
        <begin position="37"/>
        <end position="59"/>
    </location>
</feature>
<name>A0A3E3IBB5_9FIRM</name>
<dbReference type="GeneID" id="97986126"/>
<gene>
    <name evidence="2" type="ORF">DXC51_04295</name>
</gene>
<dbReference type="Proteomes" id="UP000260812">
    <property type="component" value="Unassembled WGS sequence"/>
</dbReference>
<accession>A0A3E3IBB5</accession>
<organism evidence="2 3">
    <name type="scientific">Eisenbergiella massiliensis</name>
    <dbReference type="NCBI Taxonomy" id="1720294"/>
    <lineage>
        <taxon>Bacteria</taxon>
        <taxon>Bacillati</taxon>
        <taxon>Bacillota</taxon>
        <taxon>Clostridia</taxon>
        <taxon>Lachnospirales</taxon>
        <taxon>Lachnospiraceae</taxon>
        <taxon>Eisenbergiella</taxon>
    </lineage>
</organism>
<evidence type="ECO:0000313" key="3">
    <source>
        <dbReference type="Proteomes" id="UP000260812"/>
    </source>
</evidence>
<feature type="transmembrane region" description="Helical" evidence="1">
    <location>
        <begin position="100"/>
        <end position="125"/>
    </location>
</feature>
<feature type="transmembrane region" description="Helical" evidence="1">
    <location>
        <begin position="71"/>
        <end position="94"/>
    </location>
</feature>
<reference evidence="2" key="1">
    <citation type="submission" date="2018-08" db="EMBL/GenBank/DDBJ databases">
        <title>A genome reference for cultivated species of the human gut microbiota.</title>
        <authorList>
            <person name="Zou Y."/>
            <person name="Xue W."/>
            <person name="Luo G."/>
        </authorList>
    </citation>
    <scope>NUCLEOTIDE SEQUENCE [LARGE SCALE GENOMIC DNA]</scope>
    <source>
        <strain evidence="2">TF05-5AC</strain>
    </source>
</reference>
<proteinExistence type="predicted"/>
<dbReference type="AlphaFoldDB" id="A0A3E3IBB5"/>
<keyword evidence="3" id="KW-1185">Reference proteome</keyword>
<evidence type="ECO:0000256" key="1">
    <source>
        <dbReference type="SAM" id="Phobius"/>
    </source>
</evidence>
<dbReference type="RefSeq" id="WP_117543842.1">
    <property type="nucleotide sequence ID" value="NZ_JBKUNB010000011.1"/>
</dbReference>
<evidence type="ECO:0000313" key="2">
    <source>
        <dbReference type="EMBL" id="RGE64291.1"/>
    </source>
</evidence>
<protein>
    <submittedName>
        <fullName evidence="2">Uncharacterized protein</fullName>
    </submittedName>
</protein>
<keyword evidence="1" id="KW-1133">Transmembrane helix</keyword>
<keyword evidence="1" id="KW-0812">Transmembrane</keyword>
<comment type="caution">
    <text evidence="2">The sequence shown here is derived from an EMBL/GenBank/DDBJ whole genome shotgun (WGS) entry which is preliminary data.</text>
</comment>
<feature type="transmembrane region" description="Helical" evidence="1">
    <location>
        <begin position="7"/>
        <end position="31"/>
    </location>
</feature>
<sequence length="168" mass="17906">MKNATKFCIITIVVGMLLAFTIFTLFANGILTLANPSLFFIVLIAFACIILAAILAGSLAAKNEARLREAYYCCGNLAVTGGTCLTLAAFLTFLSPVSTGIVFAIGIAVCFFFLVLLLGGILCFLHSYFSYRSPSCGSPAAPGHTFGRPGYEELPLSDEGSCRRRPIL</sequence>
<keyword evidence="1" id="KW-0472">Membrane</keyword>